<sequence length="91" mass="11171">MTMHKDILKNTEILPHILYDNYMYLEILTKRLEIFEENKRFKVGHSQTYSFVDKLTKQNIIILKQLLEENLEQNIFPRSMEKIYMYRSKNI</sequence>
<protein>
    <submittedName>
        <fullName evidence="1">Uncharacterized protein</fullName>
    </submittedName>
</protein>
<gene>
    <name evidence="1" type="ORF">Hokovirus_3_297</name>
</gene>
<name>A0A1V0SHB3_9VIRU</name>
<proteinExistence type="predicted"/>
<dbReference type="EMBL" id="KY684105">
    <property type="protein sequence ID" value="ARF11024.1"/>
    <property type="molecule type" value="Genomic_DNA"/>
</dbReference>
<evidence type="ECO:0000313" key="1">
    <source>
        <dbReference type="EMBL" id="ARF11024.1"/>
    </source>
</evidence>
<organism evidence="1">
    <name type="scientific">Hokovirus HKV1</name>
    <dbReference type="NCBI Taxonomy" id="1977638"/>
    <lineage>
        <taxon>Viruses</taxon>
        <taxon>Varidnaviria</taxon>
        <taxon>Bamfordvirae</taxon>
        <taxon>Nucleocytoviricota</taxon>
        <taxon>Megaviricetes</taxon>
        <taxon>Imitervirales</taxon>
        <taxon>Mimiviridae</taxon>
        <taxon>Klosneuvirinae</taxon>
        <taxon>Hokovirus</taxon>
    </lineage>
</organism>
<accession>A0A1V0SHB3</accession>
<reference evidence="1" key="1">
    <citation type="journal article" date="2017" name="Science">
        <title>Giant viruses with an expanded complement of translation system components.</title>
        <authorList>
            <person name="Schulz F."/>
            <person name="Yutin N."/>
            <person name="Ivanova N.N."/>
            <person name="Ortega D.R."/>
            <person name="Lee T.K."/>
            <person name="Vierheilig J."/>
            <person name="Daims H."/>
            <person name="Horn M."/>
            <person name="Wagner M."/>
            <person name="Jensen G.J."/>
            <person name="Kyrpides N.C."/>
            <person name="Koonin E.V."/>
            <person name="Woyke T."/>
        </authorList>
    </citation>
    <scope>NUCLEOTIDE SEQUENCE</scope>
    <source>
        <strain evidence="1">HKV1</strain>
    </source>
</reference>